<evidence type="ECO:0000313" key="2">
    <source>
        <dbReference type="EMBL" id="MBC8317733.1"/>
    </source>
</evidence>
<dbReference type="GO" id="GO:0035312">
    <property type="term" value="F:5'-3' DNA exonuclease activity"/>
    <property type="evidence" value="ECO:0007669"/>
    <property type="project" value="TreeGrafter"/>
</dbReference>
<feature type="domain" description="Polymerase/histidinol phosphatase N-terminal" evidence="1">
    <location>
        <begin position="3"/>
        <end position="69"/>
    </location>
</feature>
<dbReference type="InterPro" id="IPR003141">
    <property type="entry name" value="Pol/His_phosphatase_N"/>
</dbReference>
<dbReference type="AlphaFoldDB" id="A0A8J6NFF8"/>
<protein>
    <submittedName>
        <fullName evidence="2">PHP domain-containing protein</fullName>
    </submittedName>
</protein>
<dbReference type="Pfam" id="PF13263">
    <property type="entry name" value="PHP_C"/>
    <property type="match status" value="1"/>
</dbReference>
<dbReference type="InterPro" id="IPR052018">
    <property type="entry name" value="PHP_domain"/>
</dbReference>
<dbReference type="Gene3D" id="3.20.20.140">
    <property type="entry name" value="Metal-dependent hydrolases"/>
    <property type="match status" value="1"/>
</dbReference>
<dbReference type="SUPFAM" id="SSF89550">
    <property type="entry name" value="PHP domain-like"/>
    <property type="match status" value="1"/>
</dbReference>
<gene>
    <name evidence="2" type="ORF">H8E41_07480</name>
</gene>
<evidence type="ECO:0000313" key="3">
    <source>
        <dbReference type="Proteomes" id="UP000614424"/>
    </source>
</evidence>
<dbReference type="SMART" id="SM00481">
    <property type="entry name" value="POLIIIAc"/>
    <property type="match status" value="1"/>
</dbReference>
<dbReference type="PANTHER" id="PTHR42924:SF3">
    <property type="entry name" value="POLYMERASE_HISTIDINOL PHOSPHATASE N-TERMINAL DOMAIN-CONTAINING PROTEIN"/>
    <property type="match status" value="1"/>
</dbReference>
<evidence type="ECO:0000259" key="1">
    <source>
        <dbReference type="SMART" id="SM00481"/>
    </source>
</evidence>
<dbReference type="Pfam" id="PF02811">
    <property type="entry name" value="PHP"/>
    <property type="match status" value="1"/>
</dbReference>
<reference evidence="2 3" key="1">
    <citation type="submission" date="2020-08" db="EMBL/GenBank/DDBJ databases">
        <title>Bridging the membrane lipid divide: bacteria of the FCB group superphylum have the potential to synthesize archaeal ether lipids.</title>
        <authorList>
            <person name="Villanueva L."/>
            <person name="Von Meijenfeldt F.A.B."/>
            <person name="Westbye A.B."/>
            <person name="Yadav S."/>
            <person name="Hopmans E.C."/>
            <person name="Dutilh B.E."/>
            <person name="Sinninghe Damste J.S."/>
        </authorList>
    </citation>
    <scope>NUCLEOTIDE SEQUENCE [LARGE SCALE GENOMIC DNA]</scope>
    <source>
        <strain evidence="2">NIOZ-UU47</strain>
    </source>
</reference>
<dbReference type="PANTHER" id="PTHR42924">
    <property type="entry name" value="EXONUCLEASE"/>
    <property type="match status" value="1"/>
</dbReference>
<dbReference type="Proteomes" id="UP000614424">
    <property type="component" value="Unassembled WGS sequence"/>
</dbReference>
<dbReference type="GO" id="GO:0004534">
    <property type="term" value="F:5'-3' RNA exonuclease activity"/>
    <property type="evidence" value="ECO:0007669"/>
    <property type="project" value="TreeGrafter"/>
</dbReference>
<accession>A0A8J6NFF8</accession>
<dbReference type="InterPro" id="IPR004013">
    <property type="entry name" value="PHP_dom"/>
</dbReference>
<dbReference type="InterPro" id="IPR016195">
    <property type="entry name" value="Pol/histidinol_Pase-like"/>
</dbReference>
<dbReference type="CDD" id="cd07432">
    <property type="entry name" value="PHP_HisPPase"/>
    <property type="match status" value="1"/>
</dbReference>
<organism evidence="2 3">
    <name type="scientific">Candidatus Desulfobia pelagia</name>
    <dbReference type="NCBI Taxonomy" id="2841692"/>
    <lineage>
        <taxon>Bacteria</taxon>
        <taxon>Pseudomonadati</taxon>
        <taxon>Thermodesulfobacteriota</taxon>
        <taxon>Desulfobulbia</taxon>
        <taxon>Desulfobulbales</taxon>
        <taxon>Desulfobulbaceae</taxon>
        <taxon>Candidatus Desulfobia</taxon>
    </lineage>
</organism>
<dbReference type="EMBL" id="JACNJZ010000101">
    <property type="protein sequence ID" value="MBC8317733.1"/>
    <property type="molecule type" value="Genomic_DNA"/>
</dbReference>
<sequence>MQFDLHVHTTLSPCSQLKLDQILSQAPERGLDGVCITDHNSMDIRRYVKEGFLGNGLCVVFGMEYSTSRGDFLIFGPFEELPPGLPAQLLLKHVERSGGVAIAAHPFRSQRPTDESLIKNEMCRIVEGVNGRNAHHENESVLGWQKKYNIRQVGGSDAHSLEELGSVKTAFTTPIHSRTDLIRALKQDSFLQTSYSSLAA</sequence>
<comment type="caution">
    <text evidence="2">The sequence shown here is derived from an EMBL/GenBank/DDBJ whole genome shotgun (WGS) entry which is preliminary data.</text>
</comment>
<name>A0A8J6NFF8_9BACT</name>
<proteinExistence type="predicted"/>